<dbReference type="AlphaFoldDB" id="A0A1D9NZ93"/>
<feature type="transmembrane region" description="Helical" evidence="9">
    <location>
        <begin position="253"/>
        <end position="272"/>
    </location>
</feature>
<name>A0A1D9NZ93_9FIRM</name>
<dbReference type="Pfam" id="PF01061">
    <property type="entry name" value="ABC2_membrane"/>
    <property type="match status" value="1"/>
</dbReference>
<keyword evidence="7 9" id="KW-1133">Transmembrane helix</keyword>
<feature type="transmembrane region" description="Helical" evidence="9">
    <location>
        <begin position="130"/>
        <end position="153"/>
    </location>
</feature>
<feature type="transmembrane region" description="Helical" evidence="9">
    <location>
        <begin position="85"/>
        <end position="110"/>
    </location>
</feature>
<dbReference type="Proteomes" id="UP000179284">
    <property type="component" value="Chromosome I"/>
</dbReference>
<dbReference type="RefSeq" id="WP_071175257.1">
    <property type="nucleotide sequence ID" value="NZ_CP017831.1"/>
</dbReference>
<dbReference type="PANTHER" id="PTHR30413">
    <property type="entry name" value="INNER MEMBRANE TRANSPORT PERMEASE"/>
    <property type="match status" value="1"/>
</dbReference>
<evidence type="ECO:0000256" key="5">
    <source>
        <dbReference type="ARBA" id="ARBA00022519"/>
    </source>
</evidence>
<reference evidence="12" key="1">
    <citation type="submission" date="2016-10" db="EMBL/GenBank/DDBJ databases">
        <title>The complete genome sequence of the rumen bacterium Butyrivibrio hungatei MB2003.</title>
        <authorList>
            <person name="Palevich N."/>
            <person name="Kelly W.J."/>
            <person name="Leahy S.C."/>
            <person name="Altermann E."/>
            <person name="Rakonjac J."/>
            <person name="Attwood G.T."/>
        </authorList>
    </citation>
    <scope>NUCLEOTIDE SEQUENCE [LARGE SCALE GENOMIC DNA]</scope>
    <source>
        <strain evidence="12">MB2003</strain>
    </source>
</reference>
<keyword evidence="12" id="KW-1185">Reference proteome</keyword>
<dbReference type="GO" id="GO:0140359">
    <property type="term" value="F:ABC-type transporter activity"/>
    <property type="evidence" value="ECO:0007669"/>
    <property type="project" value="InterPro"/>
</dbReference>
<keyword evidence="8 9" id="KW-0472">Membrane</keyword>
<feature type="transmembrane region" description="Helical" evidence="9">
    <location>
        <begin position="53"/>
        <end position="73"/>
    </location>
</feature>
<evidence type="ECO:0000256" key="2">
    <source>
        <dbReference type="ARBA" id="ARBA00007783"/>
    </source>
</evidence>
<evidence type="ECO:0000256" key="9">
    <source>
        <dbReference type="RuleBase" id="RU361157"/>
    </source>
</evidence>
<evidence type="ECO:0000313" key="11">
    <source>
        <dbReference type="EMBL" id="AOZ95484.1"/>
    </source>
</evidence>
<evidence type="ECO:0000256" key="6">
    <source>
        <dbReference type="ARBA" id="ARBA00022692"/>
    </source>
</evidence>
<dbReference type="EMBL" id="CP017831">
    <property type="protein sequence ID" value="AOZ95484.1"/>
    <property type="molecule type" value="Genomic_DNA"/>
</dbReference>
<accession>A0A1D9NZ93</accession>
<feature type="domain" description="ABC transmembrane type-2" evidence="10">
    <location>
        <begin position="50"/>
        <end position="275"/>
    </location>
</feature>
<dbReference type="InterPro" id="IPR013525">
    <property type="entry name" value="ABC2_TM"/>
</dbReference>
<sequence length="283" mass="32439">MKQRKAEWDVVITPKRKWYSLNLNEVFRYKDLIILFVKRSFNSQYKQTVLGPMWFVINPLLTTFISTLIFGNIAGIQSDGIPYFLFYLVGYTLWNYFSTCVSTTSTTFTANSGIMGKVYFPRLTMPISSVLFAAINMLVIFAMSIITMIIYMFKGCSIHLTLYILLIPILMFQTAILGLGVGIIISSMTTKYRDLAILVSFGLNLWMYLTPVVYPISDLSPKFRTLILLNPMSAIVQNYKFALLGIGDMEIKYWIVSQLTTIVLFMIGVLTFNRVERTFMDTV</sequence>
<evidence type="ECO:0000256" key="3">
    <source>
        <dbReference type="ARBA" id="ARBA00022448"/>
    </source>
</evidence>
<feature type="transmembrane region" description="Helical" evidence="9">
    <location>
        <begin position="195"/>
        <end position="214"/>
    </location>
</feature>
<evidence type="ECO:0000256" key="4">
    <source>
        <dbReference type="ARBA" id="ARBA00022475"/>
    </source>
</evidence>
<organism evidence="11 12">
    <name type="scientific">Butyrivibrio hungatei</name>
    <dbReference type="NCBI Taxonomy" id="185008"/>
    <lineage>
        <taxon>Bacteria</taxon>
        <taxon>Bacillati</taxon>
        <taxon>Bacillota</taxon>
        <taxon>Clostridia</taxon>
        <taxon>Lachnospirales</taxon>
        <taxon>Lachnospiraceae</taxon>
        <taxon>Butyrivibrio</taxon>
    </lineage>
</organism>
<keyword evidence="3 9" id="KW-0813">Transport</keyword>
<feature type="transmembrane region" description="Helical" evidence="9">
    <location>
        <begin position="160"/>
        <end position="189"/>
    </location>
</feature>
<proteinExistence type="inferred from homology"/>
<dbReference type="InterPro" id="IPR047817">
    <property type="entry name" value="ABC2_TM_bact-type"/>
</dbReference>
<evidence type="ECO:0000259" key="10">
    <source>
        <dbReference type="PROSITE" id="PS51012"/>
    </source>
</evidence>
<evidence type="ECO:0000256" key="1">
    <source>
        <dbReference type="ARBA" id="ARBA00004429"/>
    </source>
</evidence>
<comment type="similarity">
    <text evidence="2 9">Belongs to the ABC-2 integral membrane protein family.</text>
</comment>
<dbReference type="GO" id="GO:0005886">
    <property type="term" value="C:plasma membrane"/>
    <property type="evidence" value="ECO:0007669"/>
    <property type="project" value="UniProtKB-SubCell"/>
</dbReference>
<evidence type="ECO:0000256" key="8">
    <source>
        <dbReference type="ARBA" id="ARBA00023136"/>
    </source>
</evidence>
<keyword evidence="4 9" id="KW-1003">Cell membrane</keyword>
<gene>
    <name evidence="11" type="ORF">bhn_I0450</name>
</gene>
<dbReference type="KEGG" id="bhu:bhn_I0450"/>
<keyword evidence="5" id="KW-0997">Cell inner membrane</keyword>
<dbReference type="GO" id="GO:0015920">
    <property type="term" value="P:lipopolysaccharide transport"/>
    <property type="evidence" value="ECO:0007669"/>
    <property type="project" value="TreeGrafter"/>
</dbReference>
<protein>
    <recommendedName>
        <fullName evidence="9">Transport permease protein</fullName>
    </recommendedName>
</protein>
<evidence type="ECO:0000313" key="12">
    <source>
        <dbReference type="Proteomes" id="UP000179284"/>
    </source>
</evidence>
<evidence type="ECO:0000256" key="7">
    <source>
        <dbReference type="ARBA" id="ARBA00022989"/>
    </source>
</evidence>
<dbReference type="PANTHER" id="PTHR30413:SF8">
    <property type="entry name" value="TRANSPORT PERMEASE PROTEIN"/>
    <property type="match status" value="1"/>
</dbReference>
<dbReference type="PROSITE" id="PS51012">
    <property type="entry name" value="ABC_TM2"/>
    <property type="match status" value="1"/>
</dbReference>
<comment type="subcellular location">
    <subcellularLocation>
        <location evidence="1">Cell inner membrane</location>
        <topology evidence="1">Multi-pass membrane protein</topology>
    </subcellularLocation>
    <subcellularLocation>
        <location evidence="9">Cell membrane</location>
        <topology evidence="9">Multi-pass membrane protein</topology>
    </subcellularLocation>
</comment>
<keyword evidence="6 9" id="KW-0812">Transmembrane</keyword>